<gene>
    <name evidence="3" type="ORF">SPACI_016510</name>
</gene>
<dbReference type="InterPro" id="IPR051448">
    <property type="entry name" value="CdaR-like_regulators"/>
</dbReference>
<dbReference type="InterPro" id="IPR025736">
    <property type="entry name" value="PucR_C-HTH_dom"/>
</dbReference>
<sequence length="397" mass="46001">MGNNIAVEMKFLEQLLDEGIMRIIEDLEMALGKSILLADNREKIFYPLNYMHDEKTCMLLRQIPVIKETEYYFHKTQKMLFYQLGNLEHRLIIGVYNVQQKDILALIEKIHMRSLALKTYLDMQEQLEKQAKSFEKNLIETLIKSSTNIHDIIGFHKIDLRTDQFYGILLLEFANIINIVDISTTLGNFCKQVENSKIFPPILWNDMIVVIIEALDSKDRQAMANIEKMAANWQEKLAGQFGVQPNCGIGRFYMLANLHKSYIEAKISLAFPVIMGKSGSVQAFDNLGVFSMIFSQEIGSLKEYVLEILGPILIYDHEVNMQLVDTLRILLHNDFNWAKTAKEMFVHVNTIYYRYDKIEKMLKLDLSKGKDRNEAFAALIVWDVLTNIGVIENNFFC</sequence>
<dbReference type="EMBL" id="CP155571">
    <property type="protein sequence ID" value="XFO71617.1"/>
    <property type="molecule type" value="Genomic_DNA"/>
</dbReference>
<keyword evidence="4" id="KW-1185">Reference proteome</keyword>
<evidence type="ECO:0000259" key="2">
    <source>
        <dbReference type="Pfam" id="PF13556"/>
    </source>
</evidence>
<dbReference type="Proteomes" id="UP000216052">
    <property type="component" value="Chromosome"/>
</dbReference>
<dbReference type="PANTHER" id="PTHR33744:SF15">
    <property type="entry name" value="CARBOHYDRATE DIACID REGULATOR"/>
    <property type="match status" value="1"/>
</dbReference>
<dbReference type="RefSeq" id="WP_093794501.1">
    <property type="nucleotide sequence ID" value="NZ_CP155571.1"/>
</dbReference>
<name>A0ABZ3IZW0_SPOA4</name>
<proteinExistence type="predicted"/>
<dbReference type="PANTHER" id="PTHR33744">
    <property type="entry name" value="CARBOHYDRATE DIACID REGULATOR"/>
    <property type="match status" value="1"/>
</dbReference>
<feature type="domain" description="PucR C-terminal helix-turn-helix" evidence="2">
    <location>
        <begin position="323"/>
        <end position="380"/>
    </location>
</feature>
<accession>A0ABZ3IZW0</accession>
<organism evidence="3 4">
    <name type="scientific">Sporomusa acidovorans (strain ATCC 49682 / DSM 3132 / Mol)</name>
    <dbReference type="NCBI Taxonomy" id="1123286"/>
    <lineage>
        <taxon>Bacteria</taxon>
        <taxon>Bacillati</taxon>
        <taxon>Bacillota</taxon>
        <taxon>Negativicutes</taxon>
        <taxon>Selenomonadales</taxon>
        <taxon>Sporomusaceae</taxon>
        <taxon>Sporomusa</taxon>
    </lineage>
</organism>
<dbReference type="Gene3D" id="1.10.10.2840">
    <property type="entry name" value="PucR C-terminal helix-turn-helix domain"/>
    <property type="match status" value="1"/>
</dbReference>
<dbReference type="Pfam" id="PF13556">
    <property type="entry name" value="HTH_30"/>
    <property type="match status" value="1"/>
</dbReference>
<protein>
    <recommendedName>
        <fullName evidence="2">PucR C-terminal helix-turn-helix domain-containing protein</fullName>
    </recommendedName>
</protein>
<dbReference type="InterPro" id="IPR042070">
    <property type="entry name" value="PucR_C-HTH_sf"/>
</dbReference>
<evidence type="ECO:0000313" key="3">
    <source>
        <dbReference type="EMBL" id="XFO71617.1"/>
    </source>
</evidence>
<evidence type="ECO:0000256" key="1">
    <source>
        <dbReference type="SAM" id="Coils"/>
    </source>
</evidence>
<keyword evidence="1" id="KW-0175">Coiled coil</keyword>
<evidence type="ECO:0000313" key="4">
    <source>
        <dbReference type="Proteomes" id="UP000216052"/>
    </source>
</evidence>
<reference evidence="3" key="1">
    <citation type="submission" date="2024-05" db="EMBL/GenBank/DDBJ databases">
        <title>Isolation and characterization of Sporomusa carbonis sp. nov., a carboxydotrophic hydrogenogen in the genus of Sporomusa isolated from a charcoal burning pile.</title>
        <authorList>
            <person name="Boeer T."/>
            <person name="Rosenbaum F."/>
            <person name="Eysell L."/>
            <person name="Mueller V."/>
            <person name="Daniel R."/>
            <person name="Poehlein A."/>
        </authorList>
    </citation>
    <scope>NUCLEOTIDE SEQUENCE [LARGE SCALE GENOMIC DNA]</scope>
    <source>
        <strain evidence="3">DSM 3132</strain>
    </source>
</reference>
<feature type="coiled-coil region" evidence="1">
    <location>
        <begin position="117"/>
        <end position="144"/>
    </location>
</feature>